<keyword evidence="10" id="KW-1185">Reference proteome</keyword>
<dbReference type="InterPro" id="IPR000715">
    <property type="entry name" value="Glycosyl_transferase_4"/>
</dbReference>
<feature type="transmembrane region" description="Helical" evidence="8">
    <location>
        <begin position="231"/>
        <end position="249"/>
    </location>
</feature>
<feature type="transmembrane region" description="Helical" evidence="8">
    <location>
        <begin position="137"/>
        <end position="157"/>
    </location>
</feature>
<keyword evidence="3 9" id="KW-0808">Transferase</keyword>
<comment type="subcellular location">
    <subcellularLocation>
        <location evidence="1">Cell membrane</location>
        <topology evidence="1">Multi-pass membrane protein</topology>
    </subcellularLocation>
</comment>
<keyword evidence="5 8" id="KW-1133">Transmembrane helix</keyword>
<evidence type="ECO:0000313" key="9">
    <source>
        <dbReference type="EMBL" id="MDT9595102.1"/>
    </source>
</evidence>
<dbReference type="PANTHER" id="PTHR22926">
    <property type="entry name" value="PHOSPHO-N-ACETYLMURAMOYL-PENTAPEPTIDE-TRANSFERASE"/>
    <property type="match status" value="1"/>
</dbReference>
<dbReference type="CDD" id="cd06853">
    <property type="entry name" value="GT_WecA_like"/>
    <property type="match status" value="1"/>
</dbReference>
<evidence type="ECO:0000313" key="10">
    <source>
        <dbReference type="Proteomes" id="UP001268542"/>
    </source>
</evidence>
<proteinExistence type="predicted"/>
<feature type="transmembrane region" description="Helical" evidence="8">
    <location>
        <begin position="348"/>
        <end position="366"/>
    </location>
</feature>
<dbReference type="Proteomes" id="UP001268542">
    <property type="component" value="Unassembled WGS sequence"/>
</dbReference>
<feature type="transmembrane region" description="Helical" evidence="8">
    <location>
        <begin position="201"/>
        <end position="219"/>
    </location>
</feature>
<dbReference type="GO" id="GO:0016740">
    <property type="term" value="F:transferase activity"/>
    <property type="evidence" value="ECO:0007669"/>
    <property type="project" value="UniProtKB-KW"/>
</dbReference>
<feature type="transmembrane region" description="Helical" evidence="8">
    <location>
        <begin position="269"/>
        <end position="291"/>
    </location>
</feature>
<feature type="transmembrane region" description="Helical" evidence="8">
    <location>
        <begin position="169"/>
        <end position="189"/>
    </location>
</feature>
<organism evidence="9 10">
    <name type="scientific">Nocardioides imazamoxiresistens</name>
    <dbReference type="NCBI Taxonomy" id="3231893"/>
    <lineage>
        <taxon>Bacteria</taxon>
        <taxon>Bacillati</taxon>
        <taxon>Actinomycetota</taxon>
        <taxon>Actinomycetes</taxon>
        <taxon>Propionibacteriales</taxon>
        <taxon>Nocardioidaceae</taxon>
        <taxon>Nocardioides</taxon>
    </lineage>
</organism>
<evidence type="ECO:0000256" key="2">
    <source>
        <dbReference type="ARBA" id="ARBA00022475"/>
    </source>
</evidence>
<reference evidence="9 10" key="1">
    <citation type="submission" date="2023-08" db="EMBL/GenBank/DDBJ databases">
        <title>Nocardioides seae sp. nov., a bacterium isolated from a soil.</title>
        <authorList>
            <person name="Wang X."/>
        </authorList>
    </citation>
    <scope>NUCLEOTIDE SEQUENCE [LARGE SCALE GENOMIC DNA]</scope>
    <source>
        <strain evidence="9 10">YZH12</strain>
    </source>
</reference>
<feature type="transmembrane region" description="Helical" evidence="8">
    <location>
        <begin position="322"/>
        <end position="342"/>
    </location>
</feature>
<evidence type="ECO:0000256" key="3">
    <source>
        <dbReference type="ARBA" id="ARBA00022679"/>
    </source>
</evidence>
<feature type="transmembrane region" description="Helical" evidence="8">
    <location>
        <begin position="46"/>
        <end position="64"/>
    </location>
</feature>
<keyword evidence="6 8" id="KW-0472">Membrane</keyword>
<evidence type="ECO:0000256" key="6">
    <source>
        <dbReference type="ARBA" id="ARBA00023136"/>
    </source>
</evidence>
<dbReference type="EMBL" id="JAVYII010000010">
    <property type="protein sequence ID" value="MDT9595102.1"/>
    <property type="molecule type" value="Genomic_DNA"/>
</dbReference>
<evidence type="ECO:0000256" key="5">
    <source>
        <dbReference type="ARBA" id="ARBA00022989"/>
    </source>
</evidence>
<accession>A0ABU3Q0Q5</accession>
<feature type="region of interest" description="Disordered" evidence="7">
    <location>
        <begin position="373"/>
        <end position="392"/>
    </location>
</feature>
<dbReference type="EC" id="2.7.8.-" evidence="9"/>
<comment type="caution">
    <text evidence="9">The sequence shown here is derived from an EMBL/GenBank/DDBJ whole genome shotgun (WGS) entry which is preliminary data.</text>
</comment>
<keyword evidence="4 8" id="KW-0812">Transmembrane</keyword>
<evidence type="ECO:0000256" key="4">
    <source>
        <dbReference type="ARBA" id="ARBA00022692"/>
    </source>
</evidence>
<dbReference type="RefSeq" id="WP_315735519.1">
    <property type="nucleotide sequence ID" value="NZ_JAVYII010000010.1"/>
</dbReference>
<evidence type="ECO:0000256" key="7">
    <source>
        <dbReference type="SAM" id="MobiDB-lite"/>
    </source>
</evidence>
<sequence>MREYLLVFLVGAAATYLATVLAREVAIRTGAVARVRDRDVHAVPIPYFGGVAMLVGIVAAYLVARQLPFLSYRGSEQMFDSARTVIIAGAMICVVGVLDDLFEIDPLMKLGGQVLVAGYLVLQNVQFFFFPGPGGTVFAMDGTQGAVLTVIIVVLTVNAVNFVDGLDGLAAGVIGIGALAFFWFCYQLTRVNGETLATTGALLSVMLAGACLGFLGHNFHPARLFMGDSGSMLLGLMLAASAITLTGQFSSAQIASGADGGPASLVPTLLPLLLPVGIMIVPLSDFALAVVRRLWRGQSPLKADKQHLHHRLLELGHSHRRAVGVMWMWAALIGFGVVVMSLYSGRAVAVGIVVAAVATVAVTFVVRQTKEGIDAPEDDPEDAPGSGAAETL</sequence>
<evidence type="ECO:0000256" key="8">
    <source>
        <dbReference type="SAM" id="Phobius"/>
    </source>
</evidence>
<name>A0ABU3Q0Q5_9ACTN</name>
<keyword evidence="2" id="KW-1003">Cell membrane</keyword>
<dbReference type="PANTHER" id="PTHR22926:SF3">
    <property type="entry name" value="UNDECAPRENYL-PHOSPHATE ALPHA-N-ACETYLGLUCOSAMINYL 1-PHOSPHATE TRANSFERASE"/>
    <property type="match status" value="1"/>
</dbReference>
<protein>
    <submittedName>
        <fullName evidence="9">MraY family glycosyltransferase</fullName>
        <ecNumber evidence="9">2.7.8.-</ecNumber>
    </submittedName>
</protein>
<gene>
    <name evidence="9" type="ORF">RDV89_18590</name>
</gene>
<dbReference type="Pfam" id="PF00953">
    <property type="entry name" value="Glycos_transf_4"/>
    <property type="match status" value="1"/>
</dbReference>
<evidence type="ECO:0000256" key="1">
    <source>
        <dbReference type="ARBA" id="ARBA00004651"/>
    </source>
</evidence>
<feature type="transmembrane region" description="Helical" evidence="8">
    <location>
        <begin position="85"/>
        <end position="102"/>
    </location>
</feature>